<dbReference type="Gene3D" id="3.30.160.390">
    <property type="entry name" value="Integrase, DNA-binding domain"/>
    <property type="match status" value="1"/>
</dbReference>
<evidence type="ECO:0000256" key="4">
    <source>
        <dbReference type="ARBA" id="ARBA00023172"/>
    </source>
</evidence>
<dbReference type="InterPro" id="IPR011010">
    <property type="entry name" value="DNA_brk_join_enz"/>
</dbReference>
<feature type="domain" description="Core-binding (CB)" evidence="7">
    <location>
        <begin position="106"/>
        <end position="186"/>
    </location>
</feature>
<feature type="domain" description="Tyr recombinase" evidence="6">
    <location>
        <begin position="210"/>
        <end position="395"/>
    </location>
</feature>
<dbReference type="InterPro" id="IPR053876">
    <property type="entry name" value="Phage_int_M"/>
</dbReference>
<dbReference type="Pfam" id="PF22022">
    <property type="entry name" value="Phage_int_M"/>
    <property type="match status" value="1"/>
</dbReference>
<dbReference type="CDD" id="cd00801">
    <property type="entry name" value="INT_P4_C"/>
    <property type="match status" value="1"/>
</dbReference>
<dbReference type="InterPro" id="IPR038488">
    <property type="entry name" value="Integrase_DNA-bd_sf"/>
</dbReference>
<keyword evidence="3 5" id="KW-0238">DNA-binding</keyword>
<evidence type="ECO:0000256" key="3">
    <source>
        <dbReference type="ARBA" id="ARBA00023125"/>
    </source>
</evidence>
<protein>
    <submittedName>
        <fullName evidence="8">Integrase arm-type DNA-binding domain-containing protein</fullName>
    </submittedName>
</protein>
<accession>A0AAU7F7N8</accession>
<dbReference type="PROSITE" id="PS51900">
    <property type="entry name" value="CB"/>
    <property type="match status" value="1"/>
</dbReference>
<dbReference type="SUPFAM" id="SSF56349">
    <property type="entry name" value="DNA breaking-rejoining enzymes"/>
    <property type="match status" value="1"/>
</dbReference>
<dbReference type="PANTHER" id="PTHR30629:SF2">
    <property type="entry name" value="PROPHAGE INTEGRASE INTS-RELATED"/>
    <property type="match status" value="1"/>
</dbReference>
<name>A0AAU7F7N8_9NEIS</name>
<evidence type="ECO:0000313" key="8">
    <source>
        <dbReference type="EMBL" id="XBL99737.1"/>
    </source>
</evidence>
<dbReference type="KEGG" id="cmav:ABHF33_11760"/>
<evidence type="ECO:0000256" key="5">
    <source>
        <dbReference type="PROSITE-ProRule" id="PRU01248"/>
    </source>
</evidence>
<dbReference type="Gene3D" id="1.10.150.130">
    <property type="match status" value="1"/>
</dbReference>
<keyword evidence="4" id="KW-0233">DNA recombination</keyword>
<dbReference type="InterPro" id="IPR013762">
    <property type="entry name" value="Integrase-like_cat_sf"/>
</dbReference>
<reference evidence="8" key="1">
    <citation type="submission" date="2024-05" db="EMBL/GenBank/DDBJ databases">
        <authorList>
            <person name="Yang L."/>
            <person name="Pan L."/>
        </authorList>
    </citation>
    <scope>NUCLEOTIDE SEQUENCE</scope>
    <source>
        <strain evidence="8">FCG-7</strain>
    </source>
</reference>
<organism evidence="8">
    <name type="scientific">Chitinibacter mangrovi</name>
    <dbReference type="NCBI Taxonomy" id="3153927"/>
    <lineage>
        <taxon>Bacteria</taxon>
        <taxon>Pseudomonadati</taxon>
        <taxon>Pseudomonadota</taxon>
        <taxon>Betaproteobacteria</taxon>
        <taxon>Neisseriales</taxon>
        <taxon>Chitinibacteraceae</taxon>
        <taxon>Chitinibacter</taxon>
    </lineage>
</organism>
<evidence type="ECO:0000256" key="1">
    <source>
        <dbReference type="ARBA" id="ARBA00008857"/>
    </source>
</evidence>
<dbReference type="AlphaFoldDB" id="A0AAU7F7N8"/>
<gene>
    <name evidence="8" type="ORF">ABHF33_11760</name>
</gene>
<dbReference type="InterPro" id="IPR002104">
    <property type="entry name" value="Integrase_catalytic"/>
</dbReference>
<dbReference type="RefSeq" id="WP_348944142.1">
    <property type="nucleotide sequence ID" value="NZ_CP157355.1"/>
</dbReference>
<dbReference type="Gene3D" id="1.10.443.10">
    <property type="entry name" value="Intergrase catalytic core"/>
    <property type="match status" value="1"/>
</dbReference>
<dbReference type="EMBL" id="CP157355">
    <property type="protein sequence ID" value="XBL99737.1"/>
    <property type="molecule type" value="Genomic_DNA"/>
</dbReference>
<dbReference type="GO" id="GO:0015074">
    <property type="term" value="P:DNA integration"/>
    <property type="evidence" value="ECO:0007669"/>
    <property type="project" value="UniProtKB-KW"/>
</dbReference>
<evidence type="ECO:0000256" key="2">
    <source>
        <dbReference type="ARBA" id="ARBA00022908"/>
    </source>
</evidence>
<dbReference type="GO" id="GO:0003677">
    <property type="term" value="F:DNA binding"/>
    <property type="evidence" value="ECO:0007669"/>
    <property type="project" value="UniProtKB-UniRule"/>
</dbReference>
<dbReference type="InterPro" id="IPR010998">
    <property type="entry name" value="Integrase_recombinase_N"/>
</dbReference>
<evidence type="ECO:0000259" key="7">
    <source>
        <dbReference type="PROSITE" id="PS51900"/>
    </source>
</evidence>
<proteinExistence type="inferred from homology"/>
<dbReference type="PANTHER" id="PTHR30629">
    <property type="entry name" value="PROPHAGE INTEGRASE"/>
    <property type="match status" value="1"/>
</dbReference>
<dbReference type="Pfam" id="PF13356">
    <property type="entry name" value="Arm-DNA-bind_3"/>
    <property type="match status" value="1"/>
</dbReference>
<dbReference type="InterPro" id="IPR050808">
    <property type="entry name" value="Phage_Integrase"/>
</dbReference>
<keyword evidence="2" id="KW-0229">DNA integration</keyword>
<comment type="similarity">
    <text evidence="1">Belongs to the 'phage' integrase family.</text>
</comment>
<evidence type="ECO:0000259" key="6">
    <source>
        <dbReference type="PROSITE" id="PS51898"/>
    </source>
</evidence>
<dbReference type="PROSITE" id="PS51898">
    <property type="entry name" value="TYR_RECOMBINASE"/>
    <property type="match status" value="1"/>
</dbReference>
<dbReference type="InterPro" id="IPR044068">
    <property type="entry name" value="CB"/>
</dbReference>
<sequence>MGKLNDLLIKSWVKKDERFQGRADGNGLVLRFRKGDAVPQWYFRYEFQGNDRKLSIGSYGVLSLAEARKEAIRLMAKVKLGHDVAGEKQARIVEAAAKIEEKRRDIDVATLADDYYQSEVLPNIKTHYIQKRQIDKDIRPAIGRMSIKDVKPTDIVALLQPIKERGAPTMANRVLILCKCLFGFAVRRGLLVTNPAVELLPIDAGGKQEARTRALTRPELCQLFSAMKQAKGFSVQNDLTIRLLLILACRKMELAGAKWAEFDLDEAVWHLPEENSKTEVAIDVPLPPIAVEYLRELKRLSGASPYVLPARRMGARNCPHISESTLNTALGKVKRCMPDVPDFIVHDLRRTARTQLSALGIAPHIAERCLNHKLGGVAGVYDTHDFFEERREAHNKLAALMHDLEFGKGNVIDLKNKKPAKTKAA</sequence>
<dbReference type="InterPro" id="IPR025166">
    <property type="entry name" value="Integrase_DNA_bind_dom"/>
</dbReference>
<dbReference type="Pfam" id="PF00589">
    <property type="entry name" value="Phage_integrase"/>
    <property type="match status" value="1"/>
</dbReference>
<dbReference type="GO" id="GO:0006310">
    <property type="term" value="P:DNA recombination"/>
    <property type="evidence" value="ECO:0007669"/>
    <property type="project" value="UniProtKB-KW"/>
</dbReference>